<name>A0ABY8X701_9BACL</name>
<dbReference type="Proteomes" id="UP001236415">
    <property type="component" value="Chromosome"/>
</dbReference>
<accession>A0ABY8X701</accession>
<gene>
    <name evidence="2" type="ORF">QPK24_06030</name>
</gene>
<evidence type="ECO:0000313" key="3">
    <source>
        <dbReference type="Proteomes" id="UP001236415"/>
    </source>
</evidence>
<keyword evidence="3" id="KW-1185">Reference proteome</keyword>
<dbReference type="InterPro" id="IPR009671">
    <property type="entry name" value="RraB_dom"/>
</dbReference>
<dbReference type="Gene3D" id="3.30.70.970">
    <property type="entry name" value="RraB-like"/>
    <property type="match status" value="1"/>
</dbReference>
<organism evidence="2 3">
    <name type="scientific">Paenibacillus polygoni</name>
    <dbReference type="NCBI Taxonomy" id="3050112"/>
    <lineage>
        <taxon>Bacteria</taxon>
        <taxon>Bacillati</taxon>
        <taxon>Bacillota</taxon>
        <taxon>Bacilli</taxon>
        <taxon>Bacillales</taxon>
        <taxon>Paenibacillaceae</taxon>
        <taxon>Paenibacillus</taxon>
    </lineage>
</organism>
<dbReference type="EMBL" id="CP127162">
    <property type="protein sequence ID" value="WIV20251.1"/>
    <property type="molecule type" value="Genomic_DNA"/>
</dbReference>
<feature type="domain" description="Regulator of ribonuclease activity B" evidence="1">
    <location>
        <begin position="26"/>
        <end position="119"/>
    </location>
</feature>
<dbReference type="InterPro" id="IPR036701">
    <property type="entry name" value="RraB-like_sf"/>
</dbReference>
<dbReference type="Pfam" id="PF06877">
    <property type="entry name" value="RraB"/>
    <property type="match status" value="1"/>
</dbReference>
<sequence length="124" mass="14921">MEEENPWDFYFDFLYPNKYQIQHMGNRNVVEQLRESGDKLEEPRRVDHWIYFQSTEDKDRFEAKVKLLSFNISSNPSNDEEIYSQIYRHDDVDFHSINEVTDSLIDLAEECNGDYDGWESIVIK</sequence>
<dbReference type="SUPFAM" id="SSF89946">
    <property type="entry name" value="Hypothetical protein VC0424"/>
    <property type="match status" value="1"/>
</dbReference>
<evidence type="ECO:0000259" key="1">
    <source>
        <dbReference type="Pfam" id="PF06877"/>
    </source>
</evidence>
<reference evidence="2 3" key="1">
    <citation type="submission" date="2023-06" db="EMBL/GenBank/DDBJ databases">
        <title>Paenibacillus polygonum sp. nov., an endophytic bacterium, isolated from Polygonum lapathifolium L. in Nanji Wetland National Nature Reserve, South of Poyang Lake, Jiangxi Province, China.</title>
        <authorList>
            <person name="Yu Z."/>
        </authorList>
    </citation>
    <scope>NUCLEOTIDE SEQUENCE [LARGE SCALE GENOMIC DNA]</scope>
    <source>
        <strain evidence="2 3">C31</strain>
    </source>
</reference>
<proteinExistence type="predicted"/>
<evidence type="ECO:0000313" key="2">
    <source>
        <dbReference type="EMBL" id="WIV20251.1"/>
    </source>
</evidence>
<protein>
    <submittedName>
        <fullName evidence="2">Ribonuclease E inhibitor RraB</fullName>
    </submittedName>
</protein>